<organism evidence="1 2">
    <name type="scientific">Spraguea lophii (strain 42_110)</name>
    <name type="common">Microsporidian parasite</name>
    <dbReference type="NCBI Taxonomy" id="1358809"/>
    <lineage>
        <taxon>Eukaryota</taxon>
        <taxon>Fungi</taxon>
        <taxon>Fungi incertae sedis</taxon>
        <taxon>Microsporidia</taxon>
        <taxon>Spragueidae</taxon>
        <taxon>Spraguea</taxon>
    </lineage>
</organism>
<evidence type="ECO:0000313" key="2">
    <source>
        <dbReference type="Proteomes" id="UP000014978"/>
    </source>
</evidence>
<evidence type="ECO:0000313" key="1">
    <source>
        <dbReference type="EMBL" id="EPR78674.1"/>
    </source>
</evidence>
<proteinExistence type="predicted"/>
<comment type="caution">
    <text evidence="1">The sequence shown here is derived from an EMBL/GenBank/DDBJ whole genome shotgun (WGS) entry which is preliminary data.</text>
</comment>
<dbReference type="InParanoid" id="S7XI22"/>
<reference evidence="2" key="1">
    <citation type="journal article" date="2013" name="PLoS Genet.">
        <title>The genome of Spraguea lophii and the basis of host-microsporidian interactions.</title>
        <authorList>
            <person name="Campbell S.E."/>
            <person name="Williams T.A."/>
            <person name="Yousuf A."/>
            <person name="Soanes D.M."/>
            <person name="Paszkiewicz K.H."/>
            <person name="Williams B.A.P."/>
        </authorList>
    </citation>
    <scope>NUCLEOTIDE SEQUENCE [LARGE SCALE GENOMIC DNA]</scope>
    <source>
        <strain evidence="2">42_110</strain>
    </source>
</reference>
<dbReference type="Gene3D" id="3.40.50.300">
    <property type="entry name" value="P-loop containing nucleotide triphosphate hydrolases"/>
    <property type="match status" value="1"/>
</dbReference>
<dbReference type="EMBL" id="ATCN01000625">
    <property type="protein sequence ID" value="EPR78674.1"/>
    <property type="molecule type" value="Genomic_DNA"/>
</dbReference>
<feature type="non-terminal residue" evidence="1">
    <location>
        <position position="203"/>
    </location>
</feature>
<name>S7XI22_SPRLO</name>
<sequence>MSDLEYDELGNIISKPISTIINISPQYTTKPLIKQLPRPLLLPKIDLSYFQLYNTSNRTINIIILGDKGAGKTSFYNFINSMHNRTYEHGNPIKNNYEHDNPIKSKYENIRGTQKIYGSSIITEYKYSLKINIYDTPYNILSYYTICDNDSNDIDGNNDSDSNRDNNDNNEHINITANNHTNNILTTTNNHTNNVTKNIITKN</sequence>
<dbReference type="VEuPathDB" id="MicrosporidiaDB:SLOPH_1049"/>
<dbReference type="InterPro" id="IPR027417">
    <property type="entry name" value="P-loop_NTPase"/>
</dbReference>
<keyword evidence="2" id="KW-1185">Reference proteome</keyword>
<dbReference type="HOGENOM" id="CLU_1351829_0_0_1"/>
<dbReference type="SUPFAM" id="SSF52540">
    <property type="entry name" value="P-loop containing nucleoside triphosphate hydrolases"/>
    <property type="match status" value="1"/>
</dbReference>
<protein>
    <submittedName>
        <fullName evidence="1">Uncharacterized protein</fullName>
    </submittedName>
</protein>
<dbReference type="AlphaFoldDB" id="S7XI22"/>
<accession>S7XI22</accession>
<gene>
    <name evidence="1" type="ORF">SLOPH_1049</name>
</gene>
<dbReference type="Proteomes" id="UP000014978">
    <property type="component" value="Unassembled WGS sequence"/>
</dbReference>